<dbReference type="InterPro" id="IPR029058">
    <property type="entry name" value="AB_hydrolase_fold"/>
</dbReference>
<dbReference type="GO" id="GO:0016787">
    <property type="term" value="F:hydrolase activity"/>
    <property type="evidence" value="ECO:0007669"/>
    <property type="project" value="UniProtKB-KW"/>
</dbReference>
<dbReference type="AlphaFoldDB" id="H1Z0P8"/>
<evidence type="ECO:0000259" key="1">
    <source>
        <dbReference type="Pfam" id="PF00561"/>
    </source>
</evidence>
<feature type="domain" description="AB hydrolase-1" evidence="1">
    <location>
        <begin position="26"/>
        <end position="274"/>
    </location>
</feature>
<proteinExistence type="predicted"/>
<accession>H1Z0P8</accession>
<dbReference type="Proteomes" id="UP000005741">
    <property type="component" value="Chromosome"/>
</dbReference>
<dbReference type="HOGENOM" id="CLU_020336_49_0_2"/>
<dbReference type="InterPro" id="IPR000073">
    <property type="entry name" value="AB_hydrolase_1"/>
</dbReference>
<dbReference type="EMBL" id="CM001436">
    <property type="protein sequence ID" value="EHQ35305.1"/>
    <property type="molecule type" value="Genomic_DNA"/>
</dbReference>
<dbReference type="STRING" id="937775.Metlim_1195"/>
<organism evidence="2 3">
    <name type="scientific">Methanoplanus limicola DSM 2279</name>
    <dbReference type="NCBI Taxonomy" id="937775"/>
    <lineage>
        <taxon>Archaea</taxon>
        <taxon>Methanobacteriati</taxon>
        <taxon>Methanobacteriota</taxon>
        <taxon>Stenosarchaea group</taxon>
        <taxon>Methanomicrobia</taxon>
        <taxon>Methanomicrobiales</taxon>
        <taxon>Methanomicrobiaceae</taxon>
        <taxon>Methanoplanus</taxon>
    </lineage>
</organism>
<reference evidence="2 3" key="1">
    <citation type="submission" date="2011-10" db="EMBL/GenBank/DDBJ databases">
        <title>The Improved High-Quality Draft genome of Methanoplanus limicola DSM 2279.</title>
        <authorList>
            <consortium name="US DOE Joint Genome Institute (JGI-PGF)"/>
            <person name="Lucas S."/>
            <person name="Copeland A."/>
            <person name="Lapidus A."/>
            <person name="Glavina del Rio T."/>
            <person name="Dalin E."/>
            <person name="Tice H."/>
            <person name="Bruce D."/>
            <person name="Goodwin L."/>
            <person name="Pitluck S."/>
            <person name="Peters L."/>
            <person name="Mikhailova N."/>
            <person name="Lu M."/>
            <person name="Kyrpides N."/>
            <person name="Mavromatis K."/>
            <person name="Ivanova N."/>
            <person name="Markowitz V."/>
            <person name="Cheng J.-F."/>
            <person name="Hugenholtz P."/>
            <person name="Woyke T."/>
            <person name="Wu D."/>
            <person name="Wirth R."/>
            <person name="Brambilla E.-M."/>
            <person name="Klenk H.-P."/>
            <person name="Eisen J.A."/>
        </authorList>
    </citation>
    <scope>NUCLEOTIDE SEQUENCE [LARGE SCALE GENOMIC DNA]</scope>
    <source>
        <strain evidence="2 3">DSM 2279</strain>
    </source>
</reference>
<dbReference type="OrthoDB" id="9890at2157"/>
<keyword evidence="2" id="KW-0378">Hydrolase</keyword>
<dbReference type="Pfam" id="PF00561">
    <property type="entry name" value="Abhydrolase_1"/>
    <property type="match status" value="1"/>
</dbReference>
<evidence type="ECO:0000313" key="2">
    <source>
        <dbReference type="EMBL" id="EHQ35305.1"/>
    </source>
</evidence>
<dbReference type="InParanoid" id="H1Z0P8"/>
<dbReference type="PANTHER" id="PTHR45763">
    <property type="entry name" value="HYDROLASE, ALPHA/BETA FOLD FAMILY PROTEIN, EXPRESSED-RELATED"/>
    <property type="match status" value="1"/>
</dbReference>
<dbReference type="PRINTS" id="PR00111">
    <property type="entry name" value="ABHYDROLASE"/>
</dbReference>
<dbReference type="RefSeq" id="WP_004077056.1">
    <property type="nucleotide sequence ID" value="NZ_CM001436.1"/>
</dbReference>
<dbReference type="Gene3D" id="3.40.50.1820">
    <property type="entry name" value="alpha/beta hydrolase"/>
    <property type="match status" value="1"/>
</dbReference>
<name>H1Z0P8_9EURY</name>
<dbReference type="PANTHER" id="PTHR45763:SF46">
    <property type="entry name" value="AB HYDROLASE-1 DOMAIN-CONTAINING PROTEIN"/>
    <property type="match status" value="1"/>
</dbReference>
<keyword evidence="3" id="KW-1185">Reference proteome</keyword>
<dbReference type="SUPFAM" id="SSF53474">
    <property type="entry name" value="alpha/beta-Hydrolases"/>
    <property type="match status" value="1"/>
</dbReference>
<protein>
    <submittedName>
        <fullName evidence="2">Alpha/beta hydrolase fold containing protein</fullName>
    </submittedName>
</protein>
<evidence type="ECO:0000313" key="3">
    <source>
        <dbReference type="Proteomes" id="UP000005741"/>
    </source>
</evidence>
<gene>
    <name evidence="2" type="ORF">Metlim_1195</name>
</gene>
<sequence>MKTRHLTLKDGRTLAYCEYGDPDGTPVFHAHGGPGSRFEGSIFDSAAKERGYRIIATDRPGMGESTYLEGRKLLDYPKDIAELADALKIDKFGVTGWSGGGAHTTVCAFAIPERLLFNMSFAGYTNFAELPGAEKYLRSKMDQTSVALSKSHPKMFRFFFDIMGAGEKYMPETFYKAMMKELCESDKEISADPAFKEIFMEEGNEAFRQGGRGVTTDAAVHYVDWGFRLKEIKCKVHVFHGTEDHLVPFEYGKHLGENIPECRLHVLEGEGHLFPYKYQDLIFDTADEETGKR</sequence>